<reference evidence="1 2" key="1">
    <citation type="journal article" date="2024" name="Plant Biotechnol. J.">
        <title>Genome and CRISPR/Cas9 system of a widespread forest tree (Populus alba) in the world.</title>
        <authorList>
            <person name="Liu Y.J."/>
            <person name="Jiang P.F."/>
            <person name="Han X.M."/>
            <person name="Li X.Y."/>
            <person name="Wang H.M."/>
            <person name="Wang Y.J."/>
            <person name="Wang X.X."/>
            <person name="Zeng Q.Y."/>
        </authorList>
    </citation>
    <scope>NUCLEOTIDE SEQUENCE [LARGE SCALE GENOMIC DNA]</scope>
    <source>
        <strain evidence="2">cv. PAL-ZL1</strain>
    </source>
</reference>
<dbReference type="EMBL" id="RCHU02000001">
    <property type="protein sequence ID" value="KAL3612232.1"/>
    <property type="molecule type" value="Genomic_DNA"/>
</dbReference>
<keyword evidence="2" id="KW-1185">Reference proteome</keyword>
<evidence type="ECO:0000313" key="1">
    <source>
        <dbReference type="EMBL" id="KAL3612232.1"/>
    </source>
</evidence>
<protein>
    <submittedName>
        <fullName evidence="1">Uncharacterized protein</fullName>
    </submittedName>
</protein>
<organism evidence="1 2">
    <name type="scientific">Populus alba</name>
    <name type="common">White poplar</name>
    <dbReference type="NCBI Taxonomy" id="43335"/>
    <lineage>
        <taxon>Eukaryota</taxon>
        <taxon>Viridiplantae</taxon>
        <taxon>Streptophyta</taxon>
        <taxon>Embryophyta</taxon>
        <taxon>Tracheophyta</taxon>
        <taxon>Spermatophyta</taxon>
        <taxon>Magnoliopsida</taxon>
        <taxon>eudicotyledons</taxon>
        <taxon>Gunneridae</taxon>
        <taxon>Pentapetalae</taxon>
        <taxon>rosids</taxon>
        <taxon>fabids</taxon>
        <taxon>Malpighiales</taxon>
        <taxon>Salicaceae</taxon>
        <taxon>Saliceae</taxon>
        <taxon>Populus</taxon>
    </lineage>
</organism>
<accession>A0ACC4D3Z4</accession>
<evidence type="ECO:0000313" key="2">
    <source>
        <dbReference type="Proteomes" id="UP000309997"/>
    </source>
</evidence>
<gene>
    <name evidence="1" type="ORF">D5086_003252</name>
</gene>
<comment type="caution">
    <text evidence="1">The sequence shown here is derived from an EMBL/GenBank/DDBJ whole genome shotgun (WGS) entry which is preliminary data.</text>
</comment>
<dbReference type="Proteomes" id="UP000309997">
    <property type="component" value="Unassembled WGS sequence"/>
</dbReference>
<name>A0ACC4D3Z4_POPAL</name>
<sequence length="1097" mass="119070">MGKRKERRLAAVSNAGRRIKLDLFAEPSGRHFPRDLGGSSVNNGVGGDIDPSQRAELPNSPSSSGQQPQNPLLLLGQYSDDDLDEESSKRPDSSIAVNSPADHNDQEAPIGEGKGGNSNALEDLTAQEVDQQDMKRDSMSVDVLEGLEGGDSRESDATASADTLKEKDSLEKISITGISNAQAIGDVSSGWRMVVHEESNQYYYWNTETGETSWEIPAVLAQQNQLTSDQNACAAEYMETAHLGANLSTSTLAAGLDNSLPALLVEGSVGNDLIPQSTEVYGNEPQMNDWVEGYRNEYVKDKNWDAEAHQGETQSNFAAVNTSLGDVSSVVSEHIHDALANDHRGIDLSTSLMKQCESLLERLESLKGYGSHLQGQDQMLKYNLEVEIRLSDIKSLSTYGSPLLPFWVHCERRLKQLEDVINNEIYQLAVSAQMDGDVEATADDSFKEKEKSQENMGEESEADAHENSTKSEVSPVSTSIENDSHDKGDHGSIHSSNILAGSPSMHLEGGAPVSEELNGTIHLNAEFHPAEDIDMDVDMEVEEGEFCPASITTFGDALSAEDVGPNEKMVQSNPPAEHLSLSSGDALTVPPPPDEEWIPPPPPDNDQVPPPPPDSEQVPPPPPDEPPECSYPPLPSYPETGQPLPYAEQYNLTYPDLNFQYYGHTVAVPSCNFYGNTDGSQAAVPHVYYVATPSTYVETDSVMVNSVQPVEYYNVQDGSVPVPVVSGVESSQSYIESGPVSYDTLASDQIKTGDSAAELNVKLGGSAVGVETDLASKGVPSTLTTTEAPTLASVKETAYASSTNAVTTSTAAAASASASASALLTGAKVQTKVSRKKRTVAVAPSLRSNKKVSSLVDKWKAAKEELNENEEEEPKSAYEIFEKKRQREIEEWHAKQIASGEAKDNANFQPLGGDWRERVKRRRAQAAKAAKAAALTPPEAPTDENKQPDLEELSKGLPSGWQYLVTLKAELSHFIQGKCKGKTVSKVLSSLFFLFGNVSGQWLLLFFWEAEMSIGMDHQNRSIMVMSSPRRQPGPGQRNELPLIFSNLAYAPMREIGSQAEIITGKVCKHPASIFKDYSHDLDIEVKSYGWKPSCKF</sequence>
<proteinExistence type="predicted"/>